<sequence>MRDPADTIEVAVEQRLVGLYSATKTLMDFSKEPEGREVIARPRCLEEIETVRDALSRILDRVGGKTHG</sequence>
<reference evidence="1 2" key="1">
    <citation type="submission" date="2016-08" db="EMBL/GenBank/DDBJ databases">
        <authorList>
            <person name="Seilhamer J.J."/>
        </authorList>
    </citation>
    <scope>NUCLEOTIDE SEQUENCE [LARGE SCALE GENOMIC DNA]</scope>
    <source>
        <strain evidence="1 2">CCBAU 10071</strain>
    </source>
</reference>
<gene>
    <name evidence="1" type="ORF">GA0061099_102134</name>
</gene>
<name>A0A1C3XHJ2_9BRAD</name>
<evidence type="ECO:0000313" key="1">
    <source>
        <dbReference type="EMBL" id="SCB51742.1"/>
    </source>
</evidence>
<dbReference type="Proteomes" id="UP000183174">
    <property type="component" value="Unassembled WGS sequence"/>
</dbReference>
<accession>A0A1C3XHJ2</accession>
<dbReference type="AlphaFoldDB" id="A0A1C3XHJ2"/>
<protein>
    <submittedName>
        <fullName evidence="1">Uncharacterized protein</fullName>
    </submittedName>
</protein>
<organism evidence="1 2">
    <name type="scientific">Bradyrhizobium yuanmingense</name>
    <dbReference type="NCBI Taxonomy" id="108015"/>
    <lineage>
        <taxon>Bacteria</taxon>
        <taxon>Pseudomonadati</taxon>
        <taxon>Pseudomonadota</taxon>
        <taxon>Alphaproteobacteria</taxon>
        <taxon>Hyphomicrobiales</taxon>
        <taxon>Nitrobacteraceae</taxon>
        <taxon>Bradyrhizobium</taxon>
    </lineage>
</organism>
<proteinExistence type="predicted"/>
<dbReference type="EMBL" id="FMAE01000021">
    <property type="protein sequence ID" value="SCB51742.1"/>
    <property type="molecule type" value="Genomic_DNA"/>
</dbReference>
<dbReference type="RefSeq" id="WP_074448374.1">
    <property type="nucleotide sequence ID" value="NZ_FMAE01000021.1"/>
</dbReference>
<evidence type="ECO:0000313" key="2">
    <source>
        <dbReference type="Proteomes" id="UP000183174"/>
    </source>
</evidence>